<dbReference type="InterPro" id="IPR050631">
    <property type="entry name" value="PheA/TfdB_FAD_monoxygenase"/>
</dbReference>
<evidence type="ECO:0000256" key="1">
    <source>
        <dbReference type="ARBA" id="ARBA00023002"/>
    </source>
</evidence>
<name>A0A848DKA1_9PSEU</name>
<dbReference type="Pfam" id="PF01494">
    <property type="entry name" value="FAD_binding_3"/>
    <property type="match status" value="1"/>
</dbReference>
<evidence type="ECO:0000313" key="5">
    <source>
        <dbReference type="Proteomes" id="UP000586918"/>
    </source>
</evidence>
<dbReference type="AlphaFoldDB" id="A0A848DKA1"/>
<accession>A0A848DKA1</accession>
<dbReference type="Proteomes" id="UP000586918">
    <property type="component" value="Unassembled WGS sequence"/>
</dbReference>
<proteinExistence type="predicted"/>
<dbReference type="GO" id="GO:0016491">
    <property type="term" value="F:oxidoreductase activity"/>
    <property type="evidence" value="ECO:0007669"/>
    <property type="project" value="UniProtKB-KW"/>
</dbReference>
<dbReference type="SUPFAM" id="SSF51905">
    <property type="entry name" value="FAD/NAD(P)-binding domain"/>
    <property type="match status" value="1"/>
</dbReference>
<dbReference type="EMBL" id="JAAXKZ010000050">
    <property type="protein sequence ID" value="NMH92854.1"/>
    <property type="molecule type" value="Genomic_DNA"/>
</dbReference>
<keyword evidence="5" id="KW-1185">Reference proteome</keyword>
<feature type="domain" description="FAD-binding" evidence="3">
    <location>
        <begin position="6"/>
        <end position="331"/>
    </location>
</feature>
<feature type="compositionally biased region" description="Low complexity" evidence="2">
    <location>
        <begin position="419"/>
        <end position="445"/>
    </location>
</feature>
<protein>
    <submittedName>
        <fullName evidence="4">FAD-dependent oxidoreductase</fullName>
    </submittedName>
</protein>
<gene>
    <name evidence="4" type="ORF">HF519_14990</name>
</gene>
<dbReference type="Gene3D" id="3.50.50.60">
    <property type="entry name" value="FAD/NAD(P)-binding domain"/>
    <property type="match status" value="2"/>
</dbReference>
<dbReference type="InterPro" id="IPR002938">
    <property type="entry name" value="FAD-bd"/>
</dbReference>
<reference evidence="4 5" key="1">
    <citation type="submission" date="2020-04" db="EMBL/GenBank/DDBJ databases">
        <authorList>
            <person name="Klaysubun C."/>
            <person name="Duangmal K."/>
            <person name="Lipun K."/>
        </authorList>
    </citation>
    <scope>NUCLEOTIDE SEQUENCE [LARGE SCALE GENOMIC DNA]</scope>
    <source>
        <strain evidence="4 5">DSM 45300</strain>
    </source>
</reference>
<dbReference type="PRINTS" id="PR00420">
    <property type="entry name" value="RNGMNOXGNASE"/>
</dbReference>
<dbReference type="GO" id="GO:0071949">
    <property type="term" value="F:FAD binding"/>
    <property type="evidence" value="ECO:0007669"/>
    <property type="project" value="InterPro"/>
</dbReference>
<comment type="caution">
    <text evidence="4">The sequence shown here is derived from an EMBL/GenBank/DDBJ whole genome shotgun (WGS) entry which is preliminary data.</text>
</comment>
<feature type="region of interest" description="Disordered" evidence="2">
    <location>
        <begin position="412"/>
        <end position="458"/>
    </location>
</feature>
<evidence type="ECO:0000256" key="2">
    <source>
        <dbReference type="SAM" id="MobiDB-lite"/>
    </source>
</evidence>
<dbReference type="NCBIfam" id="NF004833">
    <property type="entry name" value="PRK06185.1-1"/>
    <property type="match status" value="1"/>
</dbReference>
<dbReference type="InterPro" id="IPR036188">
    <property type="entry name" value="FAD/NAD-bd_sf"/>
</dbReference>
<organism evidence="4 5">
    <name type="scientific">Pseudonocardia bannensis</name>
    <dbReference type="NCBI Taxonomy" id="630973"/>
    <lineage>
        <taxon>Bacteria</taxon>
        <taxon>Bacillati</taxon>
        <taxon>Actinomycetota</taxon>
        <taxon>Actinomycetes</taxon>
        <taxon>Pseudonocardiales</taxon>
        <taxon>Pseudonocardiaceae</taxon>
        <taxon>Pseudonocardia</taxon>
    </lineage>
</organism>
<keyword evidence="1" id="KW-0560">Oxidoreductase</keyword>
<dbReference type="NCBIfam" id="NF004834">
    <property type="entry name" value="PRK06185.1-3"/>
    <property type="match status" value="1"/>
</dbReference>
<dbReference type="PANTHER" id="PTHR43476:SF5">
    <property type="entry name" value="FAD-DEPENDENT MONOOXYGENASE"/>
    <property type="match status" value="1"/>
</dbReference>
<evidence type="ECO:0000259" key="3">
    <source>
        <dbReference type="Pfam" id="PF01494"/>
    </source>
</evidence>
<evidence type="ECO:0000313" key="4">
    <source>
        <dbReference type="EMBL" id="NMH92854.1"/>
    </source>
</evidence>
<dbReference type="PANTHER" id="PTHR43476">
    <property type="entry name" value="3-(3-HYDROXY-PHENYL)PROPIONATE/3-HYDROXYCINNAMIC ACID HYDROXYLASE"/>
    <property type="match status" value="1"/>
</dbReference>
<sequence>MMNNGRTTVCVVGGGPAGMVLGLLLARAGIQVTVLEKHADFLRDFRGDTVHASTLTLLDELGLGPRFAQLPQRRLDRLMAQLDGGSAQLSDLRRLPGAHRHIALVPQWDFLDLLADAGALEPSFTLRRNAEVVGLLREGGRVTGVRYRDRTTGTEHELTAGLTVACDGRGSTVREAAGLTPRSFGVPMDVWWFRLPRRADDPSGAVGRFSRGQLAVMIDRGDYWQCGYLIRKGSDAALRAAGIEELRRRFTALLPWMADRVDHLASWDDVKLLDVRLERLRRWYTDGLLLIGDAAHAMSPVGGVGINLAVADAVAAARLLAAPLRRSGRVSRADLRRVQLRRWWPTALIQAGQRVIHRAILGRALAADPTTTPAPAGLPLPIRLLRRFPALQGIPARLVAIGPLPEHAPQWARRTPQNTAEAAARPAAAPIAADTAPAHAGTGPAMPHPPTRRKPARS</sequence>